<evidence type="ECO:0000256" key="3">
    <source>
        <dbReference type="ARBA" id="ARBA00010417"/>
    </source>
</evidence>
<proteinExistence type="inferred from homology"/>
<dbReference type="Gene3D" id="1.10.10.10">
    <property type="entry name" value="Winged helix-like DNA-binding domain superfamily/Winged helix DNA-binding domain"/>
    <property type="match status" value="1"/>
</dbReference>
<keyword evidence="7" id="KW-0539">Nucleus</keyword>
<dbReference type="PROSITE" id="PS50250">
    <property type="entry name" value="PCI"/>
    <property type="match status" value="1"/>
</dbReference>
<dbReference type="InterPro" id="IPR054559">
    <property type="entry name" value="PSMD12-CSN4-like_N"/>
</dbReference>
<dbReference type="InterPro" id="IPR036388">
    <property type="entry name" value="WH-like_DNA-bd_sf"/>
</dbReference>
<dbReference type="InterPro" id="IPR000717">
    <property type="entry name" value="PCI_dom"/>
</dbReference>
<dbReference type="SMART" id="SM00088">
    <property type="entry name" value="PINT"/>
    <property type="match status" value="1"/>
</dbReference>
<keyword evidence="10" id="KW-1185">Reference proteome</keyword>
<feature type="domain" description="PCI" evidence="8">
    <location>
        <begin position="236"/>
        <end position="425"/>
    </location>
</feature>
<evidence type="ECO:0000256" key="5">
    <source>
        <dbReference type="ARBA" id="ARBA00022490"/>
    </source>
</evidence>
<keyword evidence="5" id="KW-0963">Cytoplasm</keyword>
<reference evidence="9 10" key="1">
    <citation type="submission" date="2024-03" db="EMBL/GenBank/DDBJ databases">
        <title>Genome-scale model development and genomic sequencing of the oleaginous clade Lipomyces.</title>
        <authorList>
            <consortium name="Lawrence Berkeley National Laboratory"/>
            <person name="Czajka J.J."/>
            <person name="Han Y."/>
            <person name="Kim J."/>
            <person name="Mondo S.J."/>
            <person name="Hofstad B.A."/>
            <person name="Robles A."/>
            <person name="Haridas S."/>
            <person name="Riley R."/>
            <person name="LaButti K."/>
            <person name="Pangilinan J."/>
            <person name="Andreopoulos W."/>
            <person name="Lipzen A."/>
            <person name="Yan J."/>
            <person name="Wang M."/>
            <person name="Ng V."/>
            <person name="Grigoriev I.V."/>
            <person name="Spatafora J.W."/>
            <person name="Magnuson J.K."/>
            <person name="Baker S.E."/>
            <person name="Pomraning K.R."/>
        </authorList>
    </citation>
    <scope>NUCLEOTIDE SEQUENCE [LARGE SCALE GENOMIC DNA]</scope>
    <source>
        <strain evidence="9 10">Phaff 52-87</strain>
    </source>
</reference>
<dbReference type="InterPro" id="IPR040134">
    <property type="entry name" value="PSMD12/CSN4"/>
</dbReference>
<evidence type="ECO:0000256" key="7">
    <source>
        <dbReference type="ARBA" id="ARBA00023242"/>
    </source>
</evidence>
<protein>
    <recommendedName>
        <fullName evidence="4">COP9 signalosome complex subunit 4</fullName>
    </recommendedName>
</protein>
<evidence type="ECO:0000256" key="2">
    <source>
        <dbReference type="ARBA" id="ARBA00004496"/>
    </source>
</evidence>
<dbReference type="GeneID" id="90037421"/>
<dbReference type="Pfam" id="PF22241">
    <property type="entry name" value="PSMD12-CSN4_N"/>
    <property type="match status" value="1"/>
</dbReference>
<gene>
    <name evidence="9" type="ORF">BZA70DRAFT_273883</name>
</gene>
<dbReference type="PANTHER" id="PTHR10855">
    <property type="entry name" value="26S PROTEASOME NON-ATPASE REGULATORY SUBUNIT 12/COP9 SIGNALOSOME COMPLEX SUBUNIT 4"/>
    <property type="match status" value="1"/>
</dbReference>
<evidence type="ECO:0000313" key="10">
    <source>
        <dbReference type="Proteomes" id="UP001498771"/>
    </source>
</evidence>
<dbReference type="RefSeq" id="XP_064771532.1">
    <property type="nucleotide sequence ID" value="XM_064911909.1"/>
</dbReference>
<accession>A0ABR1FF72</accession>
<comment type="subcellular location">
    <subcellularLocation>
        <location evidence="2">Cytoplasm</location>
    </subcellularLocation>
    <subcellularLocation>
        <location evidence="1">Nucleus</location>
    </subcellularLocation>
</comment>
<sequence length="478" mass="51547">MDPATAVADIAAQSSPQPDKIAQLESIITALSSSADLLTFLTAVLQNGSNFGLVVIRPVVATFVSHITNTDTSTTTSDATLLEQTLANLQPVLVSFEEQDALIRERLASIYESQSRPTKAANILRGVKTDSGGSRIVSDDYRVELAVRILRNLLEDLDRDEAADADTAATSTDDDELAPAERVMIADDIISKTAAIIARSSSSSSSSSSSAPTPTSESSLLHFKLAQARVFEARKRFLDAASKFFELSHQQSAIDADDRLVCLSAAVSCALLSPAGPARGRLLASLIKDERLTAADSSASSLAPERSLLDKLFFDHLLPRSEIIDYLAACKRKIPRAHLISYGSSLSSPTDYERDSVLDKAVTEHNLLAASKLYSNISFDELAELLSLSSPDAAEGYAAKMIQERRLRAVIDRVDRLIYFSSSSSSASASASLGNYLSDEYERSLLKQWDSEILSVCLLVEDTVAKVQKSYPDLALAL</sequence>
<dbReference type="Proteomes" id="UP001498771">
    <property type="component" value="Unassembled WGS sequence"/>
</dbReference>
<evidence type="ECO:0000256" key="6">
    <source>
        <dbReference type="ARBA" id="ARBA00022790"/>
    </source>
</evidence>
<evidence type="ECO:0000259" key="8">
    <source>
        <dbReference type="PROSITE" id="PS50250"/>
    </source>
</evidence>
<comment type="caution">
    <text evidence="9">The sequence shown here is derived from an EMBL/GenBank/DDBJ whole genome shotgun (WGS) entry which is preliminary data.</text>
</comment>
<keyword evidence="6" id="KW-0736">Signalosome</keyword>
<evidence type="ECO:0000256" key="4">
    <source>
        <dbReference type="ARBA" id="ARBA00014881"/>
    </source>
</evidence>
<organism evidence="9 10">
    <name type="scientific">Myxozyma melibiosi</name>
    <dbReference type="NCBI Taxonomy" id="54550"/>
    <lineage>
        <taxon>Eukaryota</taxon>
        <taxon>Fungi</taxon>
        <taxon>Dikarya</taxon>
        <taxon>Ascomycota</taxon>
        <taxon>Saccharomycotina</taxon>
        <taxon>Lipomycetes</taxon>
        <taxon>Lipomycetales</taxon>
        <taxon>Lipomycetaceae</taxon>
        <taxon>Myxozyma</taxon>
    </lineage>
</organism>
<name>A0ABR1FF72_9ASCO</name>
<dbReference type="InterPro" id="IPR036390">
    <property type="entry name" value="WH_DNA-bd_sf"/>
</dbReference>
<dbReference type="PANTHER" id="PTHR10855:SF2">
    <property type="entry name" value="COP9 SIGNALOSOME COMPLEX SUBUNIT 4"/>
    <property type="match status" value="1"/>
</dbReference>
<dbReference type="SUPFAM" id="SSF46785">
    <property type="entry name" value="Winged helix' DNA-binding domain"/>
    <property type="match status" value="1"/>
</dbReference>
<evidence type="ECO:0000256" key="1">
    <source>
        <dbReference type="ARBA" id="ARBA00004123"/>
    </source>
</evidence>
<dbReference type="Pfam" id="PF01399">
    <property type="entry name" value="PCI"/>
    <property type="match status" value="1"/>
</dbReference>
<comment type="similarity">
    <text evidence="3">Belongs to the CSN4 family.</text>
</comment>
<dbReference type="EMBL" id="JBBJBU010000001">
    <property type="protein sequence ID" value="KAK7208499.1"/>
    <property type="molecule type" value="Genomic_DNA"/>
</dbReference>
<evidence type="ECO:0000313" key="9">
    <source>
        <dbReference type="EMBL" id="KAK7208499.1"/>
    </source>
</evidence>